<protein>
    <submittedName>
        <fullName evidence="3">Glycoside hydrolase</fullName>
    </submittedName>
</protein>
<keyword evidence="4" id="KW-1185">Reference proteome</keyword>
<dbReference type="PROSITE" id="PS51910">
    <property type="entry name" value="GH18_2"/>
    <property type="match status" value="1"/>
</dbReference>
<accession>A0ABR4ZZZ6</accession>
<dbReference type="PROSITE" id="PS51272">
    <property type="entry name" value="SLH"/>
    <property type="match status" value="3"/>
</dbReference>
<dbReference type="SMART" id="SM00636">
    <property type="entry name" value="Glyco_18"/>
    <property type="match status" value="1"/>
</dbReference>
<dbReference type="PANTHER" id="PTHR46066:SF2">
    <property type="entry name" value="CHITINASE DOMAIN-CONTAINING PROTEIN 1"/>
    <property type="match status" value="1"/>
</dbReference>
<keyword evidence="3" id="KW-0378">Hydrolase</keyword>
<dbReference type="EMBL" id="JXAL01000034">
    <property type="protein sequence ID" value="KIL34252.1"/>
    <property type="molecule type" value="Genomic_DNA"/>
</dbReference>
<comment type="caution">
    <text evidence="3">The sequence shown here is derived from an EMBL/GenBank/DDBJ whole genome shotgun (WGS) entry which is preliminary data.</text>
</comment>
<evidence type="ECO:0000313" key="3">
    <source>
        <dbReference type="EMBL" id="KIL34252.1"/>
    </source>
</evidence>
<proteinExistence type="predicted"/>
<dbReference type="InterPro" id="IPR001119">
    <property type="entry name" value="SLH_dom"/>
</dbReference>
<reference evidence="3 4" key="1">
    <citation type="submission" date="2014-12" db="EMBL/GenBank/DDBJ databases">
        <title>Draft genome sequence of Cohnella kolymensis strain B-2846.</title>
        <authorList>
            <person name="Karlyshev A.V."/>
            <person name="Kudryashova E.B."/>
        </authorList>
    </citation>
    <scope>NUCLEOTIDE SEQUENCE [LARGE SCALE GENOMIC DNA]</scope>
    <source>
        <strain evidence="3 4">VKM B-2846</strain>
    </source>
</reference>
<organism evidence="3 4">
    <name type="scientific">Cohnella kolymensis</name>
    <dbReference type="NCBI Taxonomy" id="1590652"/>
    <lineage>
        <taxon>Bacteria</taxon>
        <taxon>Bacillati</taxon>
        <taxon>Bacillota</taxon>
        <taxon>Bacilli</taxon>
        <taxon>Bacillales</taxon>
        <taxon>Paenibacillaceae</taxon>
        <taxon>Cohnella</taxon>
    </lineage>
</organism>
<evidence type="ECO:0000259" key="1">
    <source>
        <dbReference type="PROSITE" id="PS51272"/>
    </source>
</evidence>
<dbReference type="Gene3D" id="3.10.50.10">
    <property type="match status" value="1"/>
</dbReference>
<name>A0ABR4ZZZ6_9BACL</name>
<dbReference type="InterPro" id="IPR001223">
    <property type="entry name" value="Glyco_hydro18_cat"/>
</dbReference>
<feature type="domain" description="SLH" evidence="1">
    <location>
        <begin position="146"/>
        <end position="208"/>
    </location>
</feature>
<gene>
    <name evidence="3" type="ORF">SD71_20915</name>
</gene>
<sequence length="526" mass="58528">MCTSAAANIFSVNTAAAQSGNNAAPFVDISNSFAKQQIMDLYRNNIISGTSGRKFEPKKPVTRAEFMAMAIRILRLKPTANDLPSYTDVARNSWYYGDVQAASDLKLAYGKDSGKFRPLGRITRQETAVMIMRMLKQQDVGQTWRSVSYKDNGDIALWAAADVRKISTLGLMNGNAGNFRPKDSITRQEMAAVLDRILHNPRWSAELKKSPSAGIQLGWQYGSTTAQFIKQVSNSSINTLSPRYHYLQKDGSVSDSTDPALISWASSHGRKVWSMLGNRSNAELTHTILANDQKRSWVIKQLIGYVKKYRLHGINVDFENVQASDRSNLTAFIDELAAELHGVNAKLSVNVSPDLGTSWTAAFDYRALGDRADYIILMGYDEHWAGAPTAGSVSSLPWLEKAAEKLVAYVPRKKIILALPFYSREWIKDTGAYSGDITLVRQGEIARNFNAVKEWNSGMGQYVLEYGKQGVNHRIWAEESRSLSLKAAMAADRGITGFAYWYPGAETKDVWTSLKNAVRYASYKFS</sequence>
<dbReference type="Pfam" id="PF00704">
    <property type="entry name" value="Glyco_hydro_18"/>
    <property type="match status" value="1"/>
</dbReference>
<dbReference type="Pfam" id="PF00395">
    <property type="entry name" value="SLH"/>
    <property type="match status" value="3"/>
</dbReference>
<dbReference type="InterPro" id="IPR017853">
    <property type="entry name" value="GH"/>
</dbReference>
<dbReference type="PANTHER" id="PTHR46066">
    <property type="entry name" value="CHITINASE DOMAIN-CONTAINING PROTEIN 1 FAMILY MEMBER"/>
    <property type="match status" value="1"/>
</dbReference>
<dbReference type="SUPFAM" id="SSF51445">
    <property type="entry name" value="(Trans)glycosidases"/>
    <property type="match status" value="1"/>
</dbReference>
<dbReference type="GO" id="GO:0016787">
    <property type="term" value="F:hydrolase activity"/>
    <property type="evidence" value="ECO:0007669"/>
    <property type="project" value="UniProtKB-KW"/>
</dbReference>
<evidence type="ECO:0000313" key="4">
    <source>
        <dbReference type="Proteomes" id="UP000054526"/>
    </source>
</evidence>
<dbReference type="InterPro" id="IPR029070">
    <property type="entry name" value="Chitinase_insertion_sf"/>
</dbReference>
<feature type="domain" description="SLH" evidence="1">
    <location>
        <begin position="85"/>
        <end position="145"/>
    </location>
</feature>
<dbReference type="Gene3D" id="3.20.20.80">
    <property type="entry name" value="Glycosidases"/>
    <property type="match status" value="1"/>
</dbReference>
<dbReference type="InterPro" id="IPR011583">
    <property type="entry name" value="Chitinase_II/V-like_cat"/>
</dbReference>
<feature type="domain" description="GH18" evidence="2">
    <location>
        <begin position="210"/>
        <end position="521"/>
    </location>
</feature>
<evidence type="ECO:0000259" key="2">
    <source>
        <dbReference type="PROSITE" id="PS51910"/>
    </source>
</evidence>
<feature type="domain" description="SLH" evidence="1">
    <location>
        <begin position="21"/>
        <end position="84"/>
    </location>
</feature>
<dbReference type="Proteomes" id="UP000054526">
    <property type="component" value="Unassembled WGS sequence"/>
</dbReference>